<gene>
    <name evidence="4" type="ORF">GALMADRAFT_141286</name>
</gene>
<dbReference type="SUPFAM" id="SSF48371">
    <property type="entry name" value="ARM repeat"/>
    <property type="match status" value="1"/>
</dbReference>
<keyword evidence="5" id="KW-1185">Reference proteome</keyword>
<dbReference type="AlphaFoldDB" id="A0A067STD1"/>
<evidence type="ECO:0000313" key="4">
    <source>
        <dbReference type="EMBL" id="KDR74205.1"/>
    </source>
</evidence>
<accession>A0A067STD1</accession>
<dbReference type="InterPro" id="IPR000357">
    <property type="entry name" value="HEAT"/>
</dbReference>
<proteinExistence type="predicted"/>
<dbReference type="EMBL" id="KL142383">
    <property type="protein sequence ID" value="KDR74205.1"/>
    <property type="molecule type" value="Genomic_DNA"/>
</dbReference>
<organism evidence="4 5">
    <name type="scientific">Galerina marginata (strain CBS 339.88)</name>
    <dbReference type="NCBI Taxonomy" id="685588"/>
    <lineage>
        <taxon>Eukaryota</taxon>
        <taxon>Fungi</taxon>
        <taxon>Dikarya</taxon>
        <taxon>Basidiomycota</taxon>
        <taxon>Agaricomycotina</taxon>
        <taxon>Agaricomycetes</taxon>
        <taxon>Agaricomycetidae</taxon>
        <taxon>Agaricales</taxon>
        <taxon>Agaricineae</taxon>
        <taxon>Strophariaceae</taxon>
        <taxon>Galerina</taxon>
    </lineage>
</organism>
<feature type="repeat" description="HEAT" evidence="2">
    <location>
        <begin position="53"/>
        <end position="90"/>
    </location>
</feature>
<dbReference type="Proteomes" id="UP000027222">
    <property type="component" value="Unassembled WGS sequence"/>
</dbReference>
<dbReference type="HOGENOM" id="CLU_549870_0_0_1"/>
<dbReference type="InterPro" id="IPR016024">
    <property type="entry name" value="ARM-type_fold"/>
</dbReference>
<evidence type="ECO:0000313" key="5">
    <source>
        <dbReference type="Proteomes" id="UP000027222"/>
    </source>
</evidence>
<dbReference type="InterPro" id="IPR021133">
    <property type="entry name" value="HEAT_type_2"/>
</dbReference>
<dbReference type="Gene3D" id="1.25.10.10">
    <property type="entry name" value="Leucine-rich Repeat Variant"/>
    <property type="match status" value="1"/>
</dbReference>
<evidence type="ECO:0000256" key="1">
    <source>
        <dbReference type="ARBA" id="ARBA00022737"/>
    </source>
</evidence>
<reference evidence="5" key="1">
    <citation type="journal article" date="2014" name="Proc. Natl. Acad. Sci. U.S.A.">
        <title>Extensive sampling of basidiomycete genomes demonstrates inadequacy of the white-rot/brown-rot paradigm for wood decay fungi.</title>
        <authorList>
            <person name="Riley R."/>
            <person name="Salamov A.A."/>
            <person name="Brown D.W."/>
            <person name="Nagy L.G."/>
            <person name="Floudas D."/>
            <person name="Held B.W."/>
            <person name="Levasseur A."/>
            <person name="Lombard V."/>
            <person name="Morin E."/>
            <person name="Otillar R."/>
            <person name="Lindquist E.A."/>
            <person name="Sun H."/>
            <person name="LaButti K.M."/>
            <person name="Schmutz J."/>
            <person name="Jabbour D."/>
            <person name="Luo H."/>
            <person name="Baker S.E."/>
            <person name="Pisabarro A.G."/>
            <person name="Walton J.D."/>
            <person name="Blanchette R.A."/>
            <person name="Henrissat B."/>
            <person name="Martin F."/>
            <person name="Cullen D."/>
            <person name="Hibbett D.S."/>
            <person name="Grigoriev I.V."/>
        </authorList>
    </citation>
    <scope>NUCLEOTIDE SEQUENCE [LARGE SCALE GENOMIC DNA]</scope>
    <source>
        <strain evidence="5">CBS 339.88</strain>
    </source>
</reference>
<name>A0A067STD1_GALM3</name>
<dbReference type="OrthoDB" id="3136213at2759"/>
<evidence type="ECO:0000256" key="3">
    <source>
        <dbReference type="SAM" id="MobiDB-lite"/>
    </source>
</evidence>
<feature type="compositionally biased region" description="Pro residues" evidence="3">
    <location>
        <begin position="226"/>
        <end position="239"/>
    </location>
</feature>
<protein>
    <recommendedName>
        <fullName evidence="6">TOG domain-containing protein</fullName>
    </recommendedName>
</protein>
<dbReference type="PROSITE" id="PS50077">
    <property type="entry name" value="HEAT_REPEAT"/>
    <property type="match status" value="1"/>
</dbReference>
<feature type="compositionally biased region" description="Polar residues" evidence="3">
    <location>
        <begin position="254"/>
        <end position="265"/>
    </location>
</feature>
<feature type="region of interest" description="Disordered" evidence="3">
    <location>
        <begin position="388"/>
        <end position="413"/>
    </location>
</feature>
<dbReference type="InterPro" id="IPR011989">
    <property type="entry name" value="ARM-like"/>
</dbReference>
<sequence>MLQGSDKSSKALAFYFYALQEWTVSVAKDSNTPLFSSSVTSPPPEFRDSVGSGIPQIIALLGDTSPLVRKAAADSLAQLSEQVDFRRSIQIAIPHIIALLNDKDKEVRHAGSRSLVKLSKHGKALGFHLDLAYEFHCNTFRRVLLNDKTDRAGWSNQSHRVPQTASVGSTAINAVDRDLQPPPPPPCLACPIPQHLKIYFHDTNEHDAPRHVASPPSNLRADVGDPPAPPTPATSPPPALSLLLNTVLPGDPHPSTTKPPNRTEQQQCCSPARRQQAEHQQQCPCWCCWNVKKRRQSGSTYLCNLHTPPYASAFAVQAGDERMGREAVCSLAARVVRADWRAPATSTSVVLLLALGLHAPSEREETRRRGEKRTAPFVSSFEPLFDEGLATQSSPPTSTVAKAPAPPSHNSNTATSLPPAIAFDDASWPLSTASAHRRADRGSIVSSKWTAGDSTSTGCLHHRRLLSNERLCPLLYHFPSPHRCLMVFCGFLFIYH</sequence>
<keyword evidence="1" id="KW-0677">Repeat</keyword>
<dbReference type="Pfam" id="PF02985">
    <property type="entry name" value="HEAT"/>
    <property type="match status" value="2"/>
</dbReference>
<feature type="compositionally biased region" description="Polar residues" evidence="3">
    <location>
        <begin position="390"/>
        <end position="400"/>
    </location>
</feature>
<evidence type="ECO:0000256" key="2">
    <source>
        <dbReference type="PROSITE-ProRule" id="PRU00103"/>
    </source>
</evidence>
<evidence type="ECO:0008006" key="6">
    <source>
        <dbReference type="Google" id="ProtNLM"/>
    </source>
</evidence>
<feature type="region of interest" description="Disordered" evidence="3">
    <location>
        <begin position="206"/>
        <end position="265"/>
    </location>
</feature>